<sequence>MNNRTVSCSVECSKLVWFVLLPSYFVFYLDFDYAQSDSILQRSSMEVGRLSARWSSSFLKNFWTALVSDRTLMKCLSI</sequence>
<evidence type="ECO:0000313" key="4">
    <source>
        <dbReference type="Proteomes" id="UP000198940"/>
    </source>
</evidence>
<reference evidence="2 3" key="1">
    <citation type="submission" date="2016-11" db="EMBL/GenBank/DDBJ databases">
        <authorList>
            <person name="Varghese N."/>
            <person name="Submissions S."/>
        </authorList>
    </citation>
    <scope>NUCLEOTIDE SEQUENCE [LARGE SCALE GENOMIC DNA]</scope>
    <source>
        <strain evidence="2 3">CGMCC 1.12174</strain>
        <strain evidence="1 4">DSM 26351</strain>
    </source>
</reference>
<comment type="caution">
    <text evidence="2">The sequence shown here is derived from an EMBL/GenBank/DDBJ whole genome shotgun (WGS) entry which is preliminary data.</text>
</comment>
<accession>A0A1M6YY69</accession>
<keyword evidence="4" id="KW-1185">Reference proteome</keyword>
<dbReference type="Proteomes" id="UP000198940">
    <property type="component" value="Unassembled WGS sequence"/>
</dbReference>
<protein>
    <submittedName>
        <fullName evidence="2">Uncharacterized protein</fullName>
    </submittedName>
</protein>
<evidence type="ECO:0000313" key="1">
    <source>
        <dbReference type="EMBL" id="SFC13227.1"/>
    </source>
</evidence>
<evidence type="ECO:0000313" key="2">
    <source>
        <dbReference type="EMBL" id="SHL23055.1"/>
    </source>
</evidence>
<organism evidence="2 3">
    <name type="scientific">Flagellimonas taeanensis</name>
    <dbReference type="NCBI Taxonomy" id="1005926"/>
    <lineage>
        <taxon>Bacteria</taxon>
        <taxon>Pseudomonadati</taxon>
        <taxon>Bacteroidota</taxon>
        <taxon>Flavobacteriia</taxon>
        <taxon>Flavobacteriales</taxon>
        <taxon>Flavobacteriaceae</taxon>
        <taxon>Flagellimonas</taxon>
    </lineage>
</organism>
<proteinExistence type="predicted"/>
<name>A0A1M6YY69_9FLAO</name>
<gene>
    <name evidence="1" type="ORF">SAMN04487891_106122</name>
    <name evidence="2" type="ORF">SAMN05216293_2998</name>
</gene>
<dbReference type="Proteomes" id="UP000184031">
    <property type="component" value="Unassembled WGS sequence"/>
</dbReference>
<dbReference type="EMBL" id="FOKU01000006">
    <property type="protein sequence ID" value="SFC13227.1"/>
    <property type="molecule type" value="Genomic_DNA"/>
</dbReference>
<dbReference type="AlphaFoldDB" id="A0A1M6YY69"/>
<dbReference type="EMBL" id="FRAT01000008">
    <property type="protein sequence ID" value="SHL23055.1"/>
    <property type="molecule type" value="Genomic_DNA"/>
</dbReference>
<evidence type="ECO:0000313" key="3">
    <source>
        <dbReference type="Proteomes" id="UP000184031"/>
    </source>
</evidence>